<gene>
    <name evidence="2" type="ORF">FZD51_14755</name>
</gene>
<accession>A0A5D4R885</accession>
<dbReference type="Gene3D" id="2.60.40.3830">
    <property type="match status" value="1"/>
</dbReference>
<dbReference type="Proteomes" id="UP000322139">
    <property type="component" value="Unassembled WGS sequence"/>
</dbReference>
<evidence type="ECO:0000313" key="2">
    <source>
        <dbReference type="EMBL" id="TYS46729.1"/>
    </source>
</evidence>
<reference evidence="2 3" key="1">
    <citation type="submission" date="2019-08" db="EMBL/GenBank/DDBJ databases">
        <title>Bacillus genomes from the desert of Cuatro Cienegas, Coahuila.</title>
        <authorList>
            <person name="Olmedo-Alvarez G."/>
        </authorList>
    </citation>
    <scope>NUCLEOTIDE SEQUENCE [LARGE SCALE GENOMIC DNA]</scope>
    <source>
        <strain evidence="2 3">CH446_14T</strain>
    </source>
</reference>
<dbReference type="PROSITE" id="PS51257">
    <property type="entry name" value="PROKAR_LIPOPROTEIN"/>
    <property type="match status" value="1"/>
</dbReference>
<sequence>MKKFLTILLVMLFLSSGCSNENNKEDLPAVSHNSTEELKTWSPTSHTAIELDGKSLNLYGELGKYALSPDIFRVDTEGLHTWYLWVTPEEKKEMLHKKVTIKGISEKDKNEEIYLADTKVVDLSSAEKQKMPYSENALKFIANITPVREGRWKINAYVDNSLLGTTVTEAQPK</sequence>
<keyword evidence="1" id="KW-0732">Signal</keyword>
<comment type="caution">
    <text evidence="2">The sequence shown here is derived from an EMBL/GenBank/DDBJ whole genome shotgun (WGS) entry which is preliminary data.</text>
</comment>
<evidence type="ECO:0000256" key="1">
    <source>
        <dbReference type="SAM" id="SignalP"/>
    </source>
</evidence>
<dbReference type="RefSeq" id="WP_148975476.1">
    <property type="nucleotide sequence ID" value="NZ_VTER01000007.1"/>
</dbReference>
<feature type="chain" id="PRO_5038338997" description="DUF4871 domain-containing protein" evidence="1">
    <location>
        <begin position="22"/>
        <end position="173"/>
    </location>
</feature>
<organism evidence="2 3">
    <name type="scientific">Bacillus infantis</name>
    <dbReference type="NCBI Taxonomy" id="324767"/>
    <lineage>
        <taxon>Bacteria</taxon>
        <taxon>Bacillati</taxon>
        <taxon>Bacillota</taxon>
        <taxon>Bacilli</taxon>
        <taxon>Bacillales</taxon>
        <taxon>Bacillaceae</taxon>
        <taxon>Bacillus</taxon>
    </lineage>
</organism>
<protein>
    <recommendedName>
        <fullName evidence="4">DUF4871 domain-containing protein</fullName>
    </recommendedName>
</protein>
<feature type="signal peptide" evidence="1">
    <location>
        <begin position="1"/>
        <end position="21"/>
    </location>
</feature>
<evidence type="ECO:0008006" key="4">
    <source>
        <dbReference type="Google" id="ProtNLM"/>
    </source>
</evidence>
<dbReference type="AlphaFoldDB" id="A0A5D4R885"/>
<proteinExistence type="predicted"/>
<dbReference type="EMBL" id="VTER01000007">
    <property type="protein sequence ID" value="TYS46729.1"/>
    <property type="molecule type" value="Genomic_DNA"/>
</dbReference>
<evidence type="ECO:0000313" key="3">
    <source>
        <dbReference type="Proteomes" id="UP000322139"/>
    </source>
</evidence>
<name>A0A5D4R885_9BACI</name>